<feature type="signal peptide" evidence="2">
    <location>
        <begin position="1"/>
        <end position="18"/>
    </location>
</feature>
<dbReference type="Gene3D" id="3.40.50.1240">
    <property type="entry name" value="Phosphoglycerate mutase-like"/>
    <property type="match status" value="1"/>
</dbReference>
<evidence type="ECO:0000313" key="4">
    <source>
        <dbReference type="Proteomes" id="UP000620124"/>
    </source>
</evidence>
<dbReference type="Proteomes" id="UP000620124">
    <property type="component" value="Unassembled WGS sequence"/>
</dbReference>
<proteinExistence type="predicted"/>
<dbReference type="Pfam" id="PF00328">
    <property type="entry name" value="His_Phos_2"/>
    <property type="match status" value="1"/>
</dbReference>
<dbReference type="InterPro" id="IPR029033">
    <property type="entry name" value="His_PPase_superfam"/>
</dbReference>
<dbReference type="InterPro" id="IPR033379">
    <property type="entry name" value="Acid_Pase_AS"/>
</dbReference>
<dbReference type="GO" id="GO:0003993">
    <property type="term" value="F:acid phosphatase activity"/>
    <property type="evidence" value="ECO:0007669"/>
    <property type="project" value="TreeGrafter"/>
</dbReference>
<comment type="caution">
    <text evidence="3">The sequence shown here is derived from an EMBL/GenBank/DDBJ whole genome shotgun (WGS) entry which is preliminary data.</text>
</comment>
<name>A0A8H7CRQ5_9AGAR</name>
<dbReference type="EMBL" id="JACAZI010000013">
    <property type="protein sequence ID" value="KAF7345807.1"/>
    <property type="molecule type" value="Genomic_DNA"/>
</dbReference>
<dbReference type="PANTHER" id="PTHR20963:SF42">
    <property type="entry name" value="PHOSPHOGLYCERATE MUTASE-LIKE PROTEIN"/>
    <property type="match status" value="1"/>
</dbReference>
<dbReference type="SUPFAM" id="SSF53254">
    <property type="entry name" value="Phosphoglycerate mutase-like"/>
    <property type="match status" value="1"/>
</dbReference>
<accession>A0A8H7CRQ5</accession>
<dbReference type="CDD" id="cd07061">
    <property type="entry name" value="HP_HAP_like"/>
    <property type="match status" value="1"/>
</dbReference>
<dbReference type="PANTHER" id="PTHR20963">
    <property type="entry name" value="MULTIPLE INOSITOL POLYPHOSPHATE PHOSPHATASE-RELATED"/>
    <property type="match status" value="1"/>
</dbReference>
<protein>
    <submittedName>
        <fullName evidence="3">Phosphoglycerate mutase-like protein</fullName>
    </submittedName>
</protein>
<feature type="chain" id="PRO_5034604317" evidence="2">
    <location>
        <begin position="19"/>
        <end position="564"/>
    </location>
</feature>
<keyword evidence="2" id="KW-0732">Signal</keyword>
<dbReference type="OrthoDB" id="6509975at2759"/>
<evidence type="ECO:0000256" key="1">
    <source>
        <dbReference type="ARBA" id="ARBA00022801"/>
    </source>
</evidence>
<dbReference type="PROSITE" id="PS00616">
    <property type="entry name" value="HIS_ACID_PHOSPHAT_1"/>
    <property type="match status" value="1"/>
</dbReference>
<gene>
    <name evidence="3" type="ORF">MVEN_01601800</name>
</gene>
<evidence type="ECO:0000256" key="2">
    <source>
        <dbReference type="SAM" id="SignalP"/>
    </source>
</evidence>
<dbReference type="AlphaFoldDB" id="A0A8H7CRQ5"/>
<sequence length="564" mass="60105">MRATYSGLAGIVLSYVSAAAGTKVSSFAGATTTFQFPPAGQTITAPDPAFPDANQVGFAGPTPTGDEADAIATAPTISKFDSVFPLVNPSTADSKSPATGFDVLHNFGNLAPWRSVESSWLGLTNASPIIPAGCSLEQVHLVHRHGARYPTTGAPPSQFATALHGLAGTTGVNVSGPLAFLATWEYQLGAEILTPFGRSQLFDLGVGFRVKYGELLKKFTNLPVWRTTSQGRMVDSALHFAAGFFGVQSYQQDYHQLIQIEALGFNSTLSPSDTCPNANNAIAAFGTTQALKWAAVYLADAQTRLQPFIQGLPLSPSILVAMQQLCAYEVYMRDMVGMMGAYILQTVALGYSSFCDLFTEEEWIGYSYLNDLAFWYSFGPGNPATSAQGIGYVQELVSRLTKTRITDFNTTVNGSIVSSDVLFPFDQPIYVDATHDTVISAIVTAMNFTALAAEGPLPIDKIPANHAYIINNIAPFASNLVGQVLSCPAPANTTSSYIRWILNDAVLPLSGIAGCSANSGGLCPLPSFIAGMQQRISEVDFAFDCFANYTIPDPDTIVTGQYPK</sequence>
<organism evidence="3 4">
    <name type="scientific">Mycena venus</name>
    <dbReference type="NCBI Taxonomy" id="2733690"/>
    <lineage>
        <taxon>Eukaryota</taxon>
        <taxon>Fungi</taxon>
        <taxon>Dikarya</taxon>
        <taxon>Basidiomycota</taxon>
        <taxon>Agaricomycotina</taxon>
        <taxon>Agaricomycetes</taxon>
        <taxon>Agaricomycetidae</taxon>
        <taxon>Agaricales</taxon>
        <taxon>Marasmiineae</taxon>
        <taxon>Mycenaceae</taxon>
        <taxon>Mycena</taxon>
    </lineage>
</organism>
<keyword evidence="1" id="KW-0378">Hydrolase</keyword>
<reference evidence="3" key="1">
    <citation type="submission" date="2020-05" db="EMBL/GenBank/DDBJ databases">
        <title>Mycena genomes resolve the evolution of fungal bioluminescence.</title>
        <authorList>
            <person name="Tsai I.J."/>
        </authorList>
    </citation>
    <scope>NUCLEOTIDE SEQUENCE</scope>
    <source>
        <strain evidence="3">CCC161011</strain>
    </source>
</reference>
<keyword evidence="4" id="KW-1185">Reference proteome</keyword>
<dbReference type="InterPro" id="IPR000560">
    <property type="entry name" value="His_Pase_clade-2"/>
</dbReference>
<evidence type="ECO:0000313" key="3">
    <source>
        <dbReference type="EMBL" id="KAF7345807.1"/>
    </source>
</evidence>